<evidence type="ECO:0000313" key="1">
    <source>
        <dbReference type="EMBL" id="KAF2017718.1"/>
    </source>
</evidence>
<sequence>MRTRQDRCTGILDRIRVGQFSLLDRTNKHREPAITLGVWPQYVVVRRSERVDSQQRGNVVLQRTRSWHSFGAIHEVESCLFTTWHPLSFLREECESFARYGQPFYESPEDCHSDTAIILPYEVIVSRSRIASVLLLWGAVRLVEQGLNFVDQGECLYACSPTGRAKENSWVLRVSETLLCRAFSQEGHTREM</sequence>
<organism evidence="1 2">
    <name type="scientific">Aaosphaeria arxii CBS 175.79</name>
    <dbReference type="NCBI Taxonomy" id="1450172"/>
    <lineage>
        <taxon>Eukaryota</taxon>
        <taxon>Fungi</taxon>
        <taxon>Dikarya</taxon>
        <taxon>Ascomycota</taxon>
        <taxon>Pezizomycotina</taxon>
        <taxon>Dothideomycetes</taxon>
        <taxon>Pleosporomycetidae</taxon>
        <taxon>Pleosporales</taxon>
        <taxon>Pleosporales incertae sedis</taxon>
        <taxon>Aaosphaeria</taxon>
    </lineage>
</organism>
<dbReference type="RefSeq" id="XP_033386057.1">
    <property type="nucleotide sequence ID" value="XM_033527556.1"/>
</dbReference>
<dbReference type="Proteomes" id="UP000799778">
    <property type="component" value="Unassembled WGS sequence"/>
</dbReference>
<proteinExistence type="predicted"/>
<reference evidence="1" key="1">
    <citation type="journal article" date="2020" name="Stud. Mycol.">
        <title>101 Dothideomycetes genomes: a test case for predicting lifestyles and emergence of pathogens.</title>
        <authorList>
            <person name="Haridas S."/>
            <person name="Albert R."/>
            <person name="Binder M."/>
            <person name="Bloem J."/>
            <person name="Labutti K."/>
            <person name="Salamov A."/>
            <person name="Andreopoulos B."/>
            <person name="Baker S."/>
            <person name="Barry K."/>
            <person name="Bills G."/>
            <person name="Bluhm B."/>
            <person name="Cannon C."/>
            <person name="Castanera R."/>
            <person name="Culley D."/>
            <person name="Daum C."/>
            <person name="Ezra D."/>
            <person name="Gonzalez J."/>
            <person name="Henrissat B."/>
            <person name="Kuo A."/>
            <person name="Liang C."/>
            <person name="Lipzen A."/>
            <person name="Lutzoni F."/>
            <person name="Magnuson J."/>
            <person name="Mondo S."/>
            <person name="Nolan M."/>
            <person name="Ohm R."/>
            <person name="Pangilinan J."/>
            <person name="Park H.-J."/>
            <person name="Ramirez L."/>
            <person name="Alfaro M."/>
            <person name="Sun H."/>
            <person name="Tritt A."/>
            <person name="Yoshinaga Y."/>
            <person name="Zwiers L.-H."/>
            <person name="Turgeon B."/>
            <person name="Goodwin S."/>
            <person name="Spatafora J."/>
            <person name="Crous P."/>
            <person name="Grigoriev I."/>
        </authorList>
    </citation>
    <scope>NUCLEOTIDE SEQUENCE</scope>
    <source>
        <strain evidence="1">CBS 175.79</strain>
    </source>
</reference>
<evidence type="ECO:0000313" key="2">
    <source>
        <dbReference type="Proteomes" id="UP000799778"/>
    </source>
</evidence>
<accession>A0A6A5XWL1</accession>
<name>A0A6A5XWL1_9PLEO</name>
<dbReference type="AlphaFoldDB" id="A0A6A5XWL1"/>
<gene>
    <name evidence="1" type="ORF">BU24DRAFT_420764</name>
</gene>
<dbReference type="EMBL" id="ML978068">
    <property type="protein sequence ID" value="KAF2017718.1"/>
    <property type="molecule type" value="Genomic_DNA"/>
</dbReference>
<keyword evidence="2" id="KW-1185">Reference proteome</keyword>
<protein>
    <submittedName>
        <fullName evidence="1">Uncharacterized protein</fullName>
    </submittedName>
</protein>
<dbReference type="GeneID" id="54284953"/>